<accession>A0ABY4F7L5</accession>
<feature type="domain" description="N-acetyltransferase" evidence="3">
    <location>
        <begin position="4"/>
        <end position="150"/>
    </location>
</feature>
<evidence type="ECO:0000313" key="5">
    <source>
        <dbReference type="Proteomes" id="UP000831785"/>
    </source>
</evidence>
<evidence type="ECO:0000256" key="2">
    <source>
        <dbReference type="ARBA" id="ARBA00023315"/>
    </source>
</evidence>
<dbReference type="SUPFAM" id="SSF55729">
    <property type="entry name" value="Acyl-CoA N-acyltransferases (Nat)"/>
    <property type="match status" value="1"/>
</dbReference>
<protein>
    <submittedName>
        <fullName evidence="4">GNAT family N-acetyltransferase</fullName>
    </submittedName>
</protein>
<dbReference type="Gene3D" id="3.40.630.30">
    <property type="match status" value="1"/>
</dbReference>
<evidence type="ECO:0000256" key="1">
    <source>
        <dbReference type="ARBA" id="ARBA00022679"/>
    </source>
</evidence>
<dbReference type="CDD" id="cd04301">
    <property type="entry name" value="NAT_SF"/>
    <property type="match status" value="1"/>
</dbReference>
<sequence>MLHLQRTTGTHPDFQTLVALLDQDLALRDGTEHTFYAAFNSSTSLQHVVVAYEQGFPVGCGAFKEYAPDLVEIKRMFVRASSRRKGVAAKILRELEVWAQELHYAGSVLETGKRQPEAIRLYQQSGYRFVPNYGPYVGVENSVCLQKALDISPAADREAR</sequence>
<evidence type="ECO:0000313" key="4">
    <source>
        <dbReference type="EMBL" id="UOQ51992.1"/>
    </source>
</evidence>
<dbReference type="Pfam" id="PF00583">
    <property type="entry name" value="Acetyltransf_1"/>
    <property type="match status" value="1"/>
</dbReference>
<dbReference type="PROSITE" id="PS51186">
    <property type="entry name" value="GNAT"/>
    <property type="match status" value="1"/>
</dbReference>
<dbReference type="PANTHER" id="PTHR43877">
    <property type="entry name" value="AMINOALKYLPHOSPHONATE N-ACETYLTRANSFERASE-RELATED-RELATED"/>
    <property type="match status" value="1"/>
</dbReference>
<keyword evidence="1" id="KW-0808">Transferase</keyword>
<name>A0ABY4F7L5_9BACT</name>
<dbReference type="InterPro" id="IPR000182">
    <property type="entry name" value="GNAT_dom"/>
</dbReference>
<dbReference type="Proteomes" id="UP000831785">
    <property type="component" value="Chromosome"/>
</dbReference>
<dbReference type="PANTHER" id="PTHR43877:SF2">
    <property type="entry name" value="AMINOALKYLPHOSPHONATE N-ACETYLTRANSFERASE-RELATED"/>
    <property type="match status" value="1"/>
</dbReference>
<dbReference type="RefSeq" id="WP_244715558.1">
    <property type="nucleotide sequence ID" value="NZ_CP095049.1"/>
</dbReference>
<organism evidence="4 5">
    <name type="scientific">Hymenobacter cellulosivorans</name>
    <dbReference type="NCBI Taxonomy" id="2932249"/>
    <lineage>
        <taxon>Bacteria</taxon>
        <taxon>Pseudomonadati</taxon>
        <taxon>Bacteroidota</taxon>
        <taxon>Cytophagia</taxon>
        <taxon>Cytophagales</taxon>
        <taxon>Hymenobacteraceae</taxon>
        <taxon>Hymenobacter</taxon>
    </lineage>
</organism>
<dbReference type="InterPro" id="IPR050832">
    <property type="entry name" value="Bact_Acetyltransf"/>
</dbReference>
<keyword evidence="5" id="KW-1185">Reference proteome</keyword>
<gene>
    <name evidence="4" type="ORF">MUN80_19790</name>
</gene>
<reference evidence="4 5" key="1">
    <citation type="submission" date="2022-04" db="EMBL/GenBank/DDBJ databases">
        <title>Hymenobacter sp. isolated from the air.</title>
        <authorList>
            <person name="Won M."/>
            <person name="Lee C.-M."/>
            <person name="Woen H.-Y."/>
            <person name="Kwon S.-W."/>
        </authorList>
    </citation>
    <scope>NUCLEOTIDE SEQUENCE [LARGE SCALE GENOMIC DNA]</scope>
    <source>
        <strain evidence="5">5116 S-27</strain>
    </source>
</reference>
<dbReference type="InterPro" id="IPR016181">
    <property type="entry name" value="Acyl_CoA_acyltransferase"/>
</dbReference>
<keyword evidence="2" id="KW-0012">Acyltransferase</keyword>
<evidence type="ECO:0000259" key="3">
    <source>
        <dbReference type="PROSITE" id="PS51186"/>
    </source>
</evidence>
<dbReference type="EMBL" id="CP095049">
    <property type="protein sequence ID" value="UOQ51992.1"/>
    <property type="molecule type" value="Genomic_DNA"/>
</dbReference>
<proteinExistence type="predicted"/>